<dbReference type="InParanoid" id="A0A2P5E638"/>
<dbReference type="AlphaFoldDB" id="A0A2P5E638"/>
<proteinExistence type="predicted"/>
<protein>
    <submittedName>
        <fullName evidence="3">Uncharacterized protein</fullName>
    </submittedName>
</protein>
<dbReference type="OrthoDB" id="1724644at2759"/>
<organism evidence="3 4">
    <name type="scientific">Trema orientale</name>
    <name type="common">Charcoal tree</name>
    <name type="synonym">Celtis orientalis</name>
    <dbReference type="NCBI Taxonomy" id="63057"/>
    <lineage>
        <taxon>Eukaryota</taxon>
        <taxon>Viridiplantae</taxon>
        <taxon>Streptophyta</taxon>
        <taxon>Embryophyta</taxon>
        <taxon>Tracheophyta</taxon>
        <taxon>Spermatophyta</taxon>
        <taxon>Magnoliopsida</taxon>
        <taxon>eudicotyledons</taxon>
        <taxon>Gunneridae</taxon>
        <taxon>Pentapetalae</taxon>
        <taxon>rosids</taxon>
        <taxon>fabids</taxon>
        <taxon>Rosales</taxon>
        <taxon>Cannabaceae</taxon>
        <taxon>Trema</taxon>
    </lineage>
</organism>
<feature type="region of interest" description="Disordered" evidence="2">
    <location>
        <begin position="1"/>
        <end position="22"/>
    </location>
</feature>
<feature type="region of interest" description="Disordered" evidence="2">
    <location>
        <begin position="107"/>
        <end position="159"/>
    </location>
</feature>
<dbReference type="EMBL" id="JXTC01000227">
    <property type="protein sequence ID" value="PON81012.1"/>
    <property type="molecule type" value="Genomic_DNA"/>
</dbReference>
<evidence type="ECO:0000256" key="1">
    <source>
        <dbReference type="SAM" id="Coils"/>
    </source>
</evidence>
<dbReference type="Proteomes" id="UP000237000">
    <property type="component" value="Unassembled WGS sequence"/>
</dbReference>
<evidence type="ECO:0000313" key="4">
    <source>
        <dbReference type="Proteomes" id="UP000237000"/>
    </source>
</evidence>
<sequence>MVTNIVSVRGDGTSKRPRKKKTLAELKEEETLLLKERKKLRSEIATMRLNIEKQRATNESLNRLKRDLDSPQKMNTSIIDQAVQVDAVNKNNSTSPKGIDCNDVHAVQHSHESNPPHKVKELESETEPGFSLPDLNLPAEGDFSSSEVLYGISSKEAEL</sequence>
<reference evidence="4" key="1">
    <citation type="submission" date="2016-06" db="EMBL/GenBank/DDBJ databases">
        <title>Parallel loss of symbiosis genes in relatives of nitrogen-fixing non-legume Parasponia.</title>
        <authorList>
            <person name="Van Velzen R."/>
            <person name="Holmer R."/>
            <person name="Bu F."/>
            <person name="Rutten L."/>
            <person name="Van Zeijl A."/>
            <person name="Liu W."/>
            <person name="Santuari L."/>
            <person name="Cao Q."/>
            <person name="Sharma T."/>
            <person name="Shen D."/>
            <person name="Roswanjaya Y."/>
            <person name="Wardhani T."/>
            <person name="Kalhor M.S."/>
            <person name="Jansen J."/>
            <person name="Van den Hoogen J."/>
            <person name="Gungor B."/>
            <person name="Hartog M."/>
            <person name="Hontelez J."/>
            <person name="Verver J."/>
            <person name="Yang W.-C."/>
            <person name="Schijlen E."/>
            <person name="Repin R."/>
            <person name="Schilthuizen M."/>
            <person name="Schranz E."/>
            <person name="Heidstra R."/>
            <person name="Miyata K."/>
            <person name="Fedorova E."/>
            <person name="Kohlen W."/>
            <person name="Bisseling T."/>
            <person name="Smit S."/>
            <person name="Geurts R."/>
        </authorList>
    </citation>
    <scope>NUCLEOTIDE SEQUENCE [LARGE SCALE GENOMIC DNA]</scope>
    <source>
        <strain evidence="4">cv. RG33-2</strain>
    </source>
</reference>
<dbReference type="PANTHER" id="PTHR35099">
    <property type="entry name" value="OS02G0182700 PROTEIN"/>
    <property type="match status" value="1"/>
</dbReference>
<keyword evidence="4" id="KW-1185">Reference proteome</keyword>
<name>A0A2P5E638_TREOI</name>
<accession>A0A2P5E638</accession>
<feature type="coiled-coil region" evidence="1">
    <location>
        <begin position="23"/>
        <end position="64"/>
    </location>
</feature>
<dbReference type="PANTHER" id="PTHR35099:SF10">
    <property type="entry name" value="BZIP DOMAIN-CONTAINING PROTEIN"/>
    <property type="match status" value="1"/>
</dbReference>
<evidence type="ECO:0000313" key="3">
    <source>
        <dbReference type="EMBL" id="PON81012.1"/>
    </source>
</evidence>
<feature type="compositionally biased region" description="Basic and acidic residues" evidence="2">
    <location>
        <begin position="109"/>
        <end position="123"/>
    </location>
</feature>
<evidence type="ECO:0000256" key="2">
    <source>
        <dbReference type="SAM" id="MobiDB-lite"/>
    </source>
</evidence>
<keyword evidence="1" id="KW-0175">Coiled coil</keyword>
<comment type="caution">
    <text evidence="3">The sequence shown here is derived from an EMBL/GenBank/DDBJ whole genome shotgun (WGS) entry which is preliminary data.</text>
</comment>
<gene>
    <name evidence="3" type="ORF">TorRG33x02_232420</name>
</gene>